<dbReference type="SUPFAM" id="SSF48403">
    <property type="entry name" value="Ankyrin repeat"/>
    <property type="match status" value="1"/>
</dbReference>
<comment type="caution">
    <text evidence="6">The sequence shown here is derived from an EMBL/GenBank/DDBJ whole genome shotgun (WGS) entry which is preliminary data.</text>
</comment>
<dbReference type="PANTHER" id="PTHR24174:SF16">
    <property type="entry name" value="CASKIN-2"/>
    <property type="match status" value="1"/>
</dbReference>
<evidence type="ECO:0000256" key="1">
    <source>
        <dbReference type="ARBA" id="ARBA00022737"/>
    </source>
</evidence>
<dbReference type="Gene3D" id="1.25.40.20">
    <property type="entry name" value="Ankyrin repeat-containing domain"/>
    <property type="match status" value="2"/>
</dbReference>
<dbReference type="AlphaFoldDB" id="A0AAV2H9B5"/>
<dbReference type="InterPro" id="IPR033635">
    <property type="entry name" value="ANKS1/Caskin"/>
</dbReference>
<dbReference type="InterPro" id="IPR008979">
    <property type="entry name" value="Galactose-bd-like_sf"/>
</dbReference>
<evidence type="ECO:0000313" key="6">
    <source>
        <dbReference type="EMBL" id="CAL1529104.1"/>
    </source>
</evidence>
<dbReference type="Pfam" id="PF00754">
    <property type="entry name" value="F5_F8_type_C"/>
    <property type="match status" value="1"/>
</dbReference>
<keyword evidence="2 3" id="KW-0040">ANK repeat</keyword>
<evidence type="ECO:0000256" key="2">
    <source>
        <dbReference type="ARBA" id="ARBA00023043"/>
    </source>
</evidence>
<gene>
    <name evidence="6" type="ORF">GSLYS_00003259001</name>
</gene>
<reference evidence="6 7" key="1">
    <citation type="submission" date="2024-04" db="EMBL/GenBank/DDBJ databases">
        <authorList>
            <consortium name="Genoscope - CEA"/>
            <person name="William W."/>
        </authorList>
    </citation>
    <scope>NUCLEOTIDE SEQUENCE [LARGE SCALE GENOMIC DNA]</scope>
</reference>
<dbReference type="SUPFAM" id="SSF49785">
    <property type="entry name" value="Galactose-binding domain-like"/>
    <property type="match status" value="1"/>
</dbReference>
<sequence length="661" mass="74438">MGKEIELLKAIKEKDNSKVQKLLSTTVKKRDNESLYWQTSQSEKQNIRVELRHININTRESETQYTPLLLSVLNGSKEIAEKLIHHCANVNATDVKGNSALHLAVFHGRLDIVELLISNEAEVNAENEDGNTALHLACQGQAIMDLRIKIIKKLIKSGANVWTKNKYNLTPLDVAASFNRQDAVTALLGYVPTLSENHCAIVEAALRGFKNIVELLLEHGVNPNYMDRNLGSYALHEAIRFNRPDVVDILLAFQANPQLSNMKKETPKSLAAQLPSQSAEKINHLIEEQQMRPPRFPKITRRSESPVTPQERESKWGHIKHYPPLPNDITWTQNRPLYCSSCTEKNPNSHILDGNPCTFWVIPVLHDAWTILDLRNDHIITGITIFGWNSNQMLKTFLLQTSNSMEGPWTTVTSHSCELLGSTDPKETAFPQKFDGFTFRSRYIRLYLVDNHNGSYICFQGIELHGADCKVIDALSDCGLHEALDSVITKGINTWKRLLDISQSLVDELVSDQVKKTTLWEIIYRERKKMYPMTVLTWIVPPPATVFVDEVLLDFSVQSDPGVTEVVQIVVQNAQISGNTCRRFAPNGEGKPSVATFSNISLKPAGMYHLMVKGVSTEITLLAPRLIEVRPEVRSESDISNAFDEIQQMLSEVQASFSTNN</sequence>
<dbReference type="Gene3D" id="2.60.120.260">
    <property type="entry name" value="Galactose-binding domain-like"/>
    <property type="match status" value="1"/>
</dbReference>
<dbReference type="Pfam" id="PF00023">
    <property type="entry name" value="Ank"/>
    <property type="match status" value="1"/>
</dbReference>
<evidence type="ECO:0000256" key="3">
    <source>
        <dbReference type="PROSITE-ProRule" id="PRU00023"/>
    </source>
</evidence>
<feature type="repeat" description="ANK" evidence="3">
    <location>
        <begin position="63"/>
        <end position="95"/>
    </location>
</feature>
<dbReference type="EMBL" id="CAXITT010000042">
    <property type="protein sequence ID" value="CAL1529104.1"/>
    <property type="molecule type" value="Genomic_DNA"/>
</dbReference>
<feature type="region of interest" description="Disordered" evidence="4">
    <location>
        <begin position="297"/>
        <end position="319"/>
    </location>
</feature>
<dbReference type="SMART" id="SM00248">
    <property type="entry name" value="ANK"/>
    <property type="match status" value="6"/>
</dbReference>
<dbReference type="PROSITE" id="PS50297">
    <property type="entry name" value="ANK_REP_REGION"/>
    <property type="match status" value="2"/>
</dbReference>
<keyword evidence="7" id="KW-1185">Reference proteome</keyword>
<dbReference type="InterPro" id="IPR036770">
    <property type="entry name" value="Ankyrin_rpt-contain_sf"/>
</dbReference>
<keyword evidence="1" id="KW-0677">Repeat</keyword>
<dbReference type="PROSITE" id="PS50022">
    <property type="entry name" value="FA58C_3"/>
    <property type="match status" value="1"/>
</dbReference>
<organism evidence="6 7">
    <name type="scientific">Lymnaea stagnalis</name>
    <name type="common">Great pond snail</name>
    <name type="synonym">Helix stagnalis</name>
    <dbReference type="NCBI Taxonomy" id="6523"/>
    <lineage>
        <taxon>Eukaryota</taxon>
        <taxon>Metazoa</taxon>
        <taxon>Spiralia</taxon>
        <taxon>Lophotrochozoa</taxon>
        <taxon>Mollusca</taxon>
        <taxon>Gastropoda</taxon>
        <taxon>Heterobranchia</taxon>
        <taxon>Euthyneura</taxon>
        <taxon>Panpulmonata</taxon>
        <taxon>Hygrophila</taxon>
        <taxon>Lymnaeoidea</taxon>
        <taxon>Lymnaeidae</taxon>
        <taxon>Lymnaea</taxon>
    </lineage>
</organism>
<dbReference type="Proteomes" id="UP001497497">
    <property type="component" value="Unassembled WGS sequence"/>
</dbReference>
<feature type="repeat" description="ANK" evidence="3">
    <location>
        <begin position="196"/>
        <end position="228"/>
    </location>
</feature>
<evidence type="ECO:0000256" key="4">
    <source>
        <dbReference type="SAM" id="MobiDB-lite"/>
    </source>
</evidence>
<proteinExistence type="predicted"/>
<dbReference type="InterPro" id="IPR000421">
    <property type="entry name" value="FA58C"/>
</dbReference>
<dbReference type="PROSITE" id="PS50088">
    <property type="entry name" value="ANK_REPEAT"/>
    <property type="match status" value="4"/>
</dbReference>
<dbReference type="InterPro" id="IPR002110">
    <property type="entry name" value="Ankyrin_rpt"/>
</dbReference>
<evidence type="ECO:0000313" key="7">
    <source>
        <dbReference type="Proteomes" id="UP001497497"/>
    </source>
</evidence>
<dbReference type="PANTHER" id="PTHR24174">
    <property type="entry name" value="ANKYRIN REPEAT AND STERILE ALPHA MOTIF DOMAIN-CONTAINING PROTEIN 1"/>
    <property type="match status" value="1"/>
</dbReference>
<evidence type="ECO:0000259" key="5">
    <source>
        <dbReference type="PROSITE" id="PS50022"/>
    </source>
</evidence>
<dbReference type="Pfam" id="PF12796">
    <property type="entry name" value="Ank_2"/>
    <property type="match status" value="2"/>
</dbReference>
<feature type="domain" description="F5/8 type C" evidence="5">
    <location>
        <begin position="321"/>
        <end position="467"/>
    </location>
</feature>
<feature type="repeat" description="ANK" evidence="3">
    <location>
        <begin position="129"/>
        <end position="166"/>
    </location>
</feature>
<name>A0AAV2H9B5_LYMST</name>
<feature type="repeat" description="ANK" evidence="3">
    <location>
        <begin position="96"/>
        <end position="128"/>
    </location>
</feature>
<dbReference type="PRINTS" id="PR01415">
    <property type="entry name" value="ANKYRIN"/>
</dbReference>
<accession>A0AAV2H9B5</accession>
<protein>
    <recommendedName>
        <fullName evidence="5">F5/8 type C domain-containing protein</fullName>
    </recommendedName>
</protein>